<dbReference type="Proteomes" id="UP000000556">
    <property type="component" value="Chromosome"/>
</dbReference>
<reference evidence="1 2" key="1">
    <citation type="journal article" date="2002" name="Environ. Microbiol.">
        <title>Complete genome sequence and comparative analysis of the metabolically versatile Pseudomonas putida KT2440.</title>
        <authorList>
            <person name="Nelson K.E."/>
            <person name="Weinel C."/>
            <person name="Paulsen I.T."/>
            <person name="Dodson R.J."/>
            <person name="Hilbert H."/>
            <person name="Martins dos Santos V.A."/>
            <person name="Fouts D.E."/>
            <person name="Gill S.R."/>
            <person name="Pop M."/>
            <person name="Holmes M."/>
            <person name="Brinkac L."/>
            <person name="Beanan M."/>
            <person name="DeBoy R.T."/>
            <person name="Daugherty S."/>
            <person name="Kolonay J."/>
            <person name="Madupu R."/>
            <person name="Nelson W."/>
            <person name="White O."/>
            <person name="Peterson J."/>
            <person name="Khouri H."/>
            <person name="Hance I."/>
            <person name="Chris Lee P."/>
            <person name="Holtzapple E."/>
            <person name="Scanlan D."/>
            <person name="Tran K."/>
            <person name="Moazzez A."/>
            <person name="Utterback T."/>
            <person name="Rizzo M."/>
            <person name="Lee K."/>
            <person name="Kosack D."/>
            <person name="Moestl D."/>
            <person name="Wedler H."/>
            <person name="Lauber J."/>
            <person name="Stjepandic D."/>
            <person name="Hoheisel J."/>
            <person name="Straetz M."/>
            <person name="Heim S."/>
            <person name="Kiewitz C."/>
            <person name="Eisen J.A."/>
            <person name="Timmis K.N."/>
            <person name="Dusterhoft A."/>
            <person name="Tummler B."/>
            <person name="Fraser C.M."/>
        </authorList>
    </citation>
    <scope>NUCLEOTIDE SEQUENCE [LARGE SCALE GENOMIC DNA]</scope>
    <source>
        <strain evidence="2">ATCC 47054 / DSM 6125 / CFBP 8728 / NCIMB 11950 / KT2440</strain>
    </source>
</reference>
<dbReference type="BioCyc" id="PPUT160488:G1G01-3565-MONOMER"/>
<dbReference type="GeneID" id="83679958"/>
<dbReference type="STRING" id="160488.PP_3333"/>
<evidence type="ECO:0000313" key="2">
    <source>
        <dbReference type="Proteomes" id="UP000000556"/>
    </source>
</evidence>
<dbReference type="RefSeq" id="WP_049587928.1">
    <property type="nucleotide sequence ID" value="NC_002947.4"/>
</dbReference>
<dbReference type="KEGG" id="ppu:PP_3333"/>
<dbReference type="AlphaFoldDB" id="A0A140FWE9"/>
<protein>
    <recommendedName>
        <fullName evidence="3">DUF2946 domain-containing protein</fullName>
    </recommendedName>
</protein>
<dbReference type="Pfam" id="PF11162">
    <property type="entry name" value="DUF2946"/>
    <property type="match status" value="1"/>
</dbReference>
<reference evidence="1 2" key="2">
    <citation type="journal article" date="2016" name="Environ. Microbiol.">
        <title>The revisited genome of Pseudomonas putida KT2440 enlightens its value as a robust metabolic chassis.</title>
        <authorList>
            <person name="Belda E."/>
            <person name="van Heck R.G."/>
            <person name="Lopez-Sanchez M.J."/>
            <person name="Cruveiller S."/>
            <person name="Barbe V."/>
            <person name="Fraser C."/>
            <person name="Klenk H.P."/>
            <person name="Petersen J."/>
            <person name="Morgat A."/>
            <person name="Nikel P.I."/>
            <person name="Vallenet D."/>
            <person name="Rouy Z."/>
            <person name="Sekowska A."/>
            <person name="Martins Dos Santos V.A."/>
            <person name="de Lorenzo V."/>
            <person name="Danchin A."/>
            <person name="Medigue C."/>
        </authorList>
    </citation>
    <scope>NUCLEOTIDE SEQUENCE [LARGE SCALE GENOMIC DNA]</scope>
    <source>
        <strain evidence="2">ATCC 47054 / DSM 6125 / CFBP 8728 / NCIMB 11950 / KT2440</strain>
    </source>
</reference>
<dbReference type="EMBL" id="AE015451">
    <property type="protein sequence ID" value="AMM02932.1"/>
    <property type="molecule type" value="Genomic_DNA"/>
</dbReference>
<gene>
    <name evidence="1" type="ordered locus">PP_3333</name>
</gene>
<dbReference type="InterPro" id="IPR021333">
    <property type="entry name" value="DUF2946"/>
</dbReference>
<name>A0A140FWE9_PSEPK</name>
<evidence type="ECO:0008006" key="3">
    <source>
        <dbReference type="Google" id="ProtNLM"/>
    </source>
</evidence>
<organism evidence="1 2">
    <name type="scientific">Pseudomonas putida (strain ATCC 47054 / DSM 6125 / CFBP 8728 / NCIMB 11950 / KT2440)</name>
    <dbReference type="NCBI Taxonomy" id="160488"/>
    <lineage>
        <taxon>Bacteria</taxon>
        <taxon>Pseudomonadati</taxon>
        <taxon>Pseudomonadota</taxon>
        <taxon>Gammaproteobacteria</taxon>
        <taxon>Pseudomonadales</taxon>
        <taxon>Pseudomonadaceae</taxon>
        <taxon>Pseudomonas</taxon>
    </lineage>
</organism>
<accession>A0A140FWE9</accession>
<proteinExistence type="predicted"/>
<keyword evidence="2" id="KW-1185">Reference proteome</keyword>
<evidence type="ECO:0000313" key="1">
    <source>
        <dbReference type="EMBL" id="AMM02932.1"/>
    </source>
</evidence>
<dbReference type="OrthoDB" id="7017304at2"/>
<sequence>MHRAAGRRRTLSWGLYACVLFAVLHCGLGHGQAGGLMLNGAGGTFCGHLATAASAVSFGKGLGATFAGVSTIDCPLCSHAGLAITLQLLGVVFAPRACKPSLPIVPATWPRLRWPAANPRASPALP</sequence>